<keyword evidence="3" id="KW-1185">Reference proteome</keyword>
<gene>
    <name evidence="2" type="ORF">Prum_032880</name>
</gene>
<dbReference type="GO" id="GO:0140359">
    <property type="term" value="F:ABC-type transporter activity"/>
    <property type="evidence" value="ECO:0007669"/>
    <property type="project" value="InterPro"/>
</dbReference>
<evidence type="ECO:0000313" key="2">
    <source>
        <dbReference type="EMBL" id="GFJ89646.1"/>
    </source>
</evidence>
<dbReference type="Proteomes" id="UP000482960">
    <property type="component" value="Unassembled WGS sequence"/>
</dbReference>
<protein>
    <submittedName>
        <fullName evidence="2">ABC transporter permease</fullName>
    </submittedName>
</protein>
<keyword evidence="1" id="KW-0472">Membrane</keyword>
<evidence type="ECO:0000313" key="3">
    <source>
        <dbReference type="Proteomes" id="UP000482960"/>
    </source>
</evidence>
<sequence length="240" mass="25046">MTVVTQTIAWITTRGLFGRRRFLLLLPLPLLVIGLAALSRGFGVAPEHWGQPVLVGLGLAVVLPVIALIVGTGVLGSEIDDGTVVHILTKPLPRWQIILPKLAVATGVTAATVAVPMYVAGVLADGVRLGLGLAAACAVGALAYSAFFLALSLVTRRPVLLGLVYVLVWEGLLGNFVSGTRTLSIQQYVITLADRIAPTGLLHAKVGLPVALVMTTLMVAGFTVLAIDRLRSFSVAGETS</sequence>
<dbReference type="AlphaFoldDB" id="A0A6V8L6B2"/>
<feature type="transmembrane region" description="Helical" evidence="1">
    <location>
        <begin position="158"/>
        <end position="177"/>
    </location>
</feature>
<reference evidence="2 3" key="2">
    <citation type="submission" date="2020-03" db="EMBL/GenBank/DDBJ databases">
        <authorList>
            <person name="Ichikawa N."/>
            <person name="Kimura A."/>
            <person name="Kitahashi Y."/>
            <person name="Uohara A."/>
        </authorList>
    </citation>
    <scope>NUCLEOTIDE SEQUENCE [LARGE SCALE GENOMIC DNA]</scope>
    <source>
        <strain evidence="2 3">NBRC 108638</strain>
    </source>
</reference>
<feature type="transmembrane region" description="Helical" evidence="1">
    <location>
        <begin position="131"/>
        <end position="151"/>
    </location>
</feature>
<reference evidence="2 3" key="1">
    <citation type="submission" date="2020-03" db="EMBL/GenBank/DDBJ databases">
        <title>Whole genome shotgun sequence of Phytohabitans rumicis NBRC 108638.</title>
        <authorList>
            <person name="Komaki H."/>
            <person name="Tamura T."/>
        </authorList>
    </citation>
    <scope>NUCLEOTIDE SEQUENCE [LARGE SCALE GENOMIC DNA]</scope>
    <source>
        <strain evidence="2 3">NBRC 108638</strain>
    </source>
</reference>
<comment type="caution">
    <text evidence="2">The sequence shown here is derived from an EMBL/GenBank/DDBJ whole genome shotgun (WGS) entry which is preliminary data.</text>
</comment>
<feature type="transmembrane region" description="Helical" evidence="1">
    <location>
        <begin position="97"/>
        <end position="119"/>
    </location>
</feature>
<proteinExistence type="predicted"/>
<name>A0A6V8L6B2_9ACTN</name>
<accession>A0A6V8L6B2</accession>
<keyword evidence="1" id="KW-0812">Transmembrane</keyword>
<dbReference type="RefSeq" id="WP_173077203.1">
    <property type="nucleotide sequence ID" value="NZ_BAABJB010000007.1"/>
</dbReference>
<evidence type="ECO:0000256" key="1">
    <source>
        <dbReference type="SAM" id="Phobius"/>
    </source>
</evidence>
<dbReference type="GO" id="GO:0005886">
    <property type="term" value="C:plasma membrane"/>
    <property type="evidence" value="ECO:0007669"/>
    <property type="project" value="UniProtKB-SubCell"/>
</dbReference>
<organism evidence="2 3">
    <name type="scientific">Phytohabitans rumicis</name>
    <dbReference type="NCBI Taxonomy" id="1076125"/>
    <lineage>
        <taxon>Bacteria</taxon>
        <taxon>Bacillati</taxon>
        <taxon>Actinomycetota</taxon>
        <taxon>Actinomycetes</taxon>
        <taxon>Micromonosporales</taxon>
        <taxon>Micromonosporaceae</taxon>
    </lineage>
</organism>
<keyword evidence="1" id="KW-1133">Transmembrane helix</keyword>
<feature type="transmembrane region" description="Helical" evidence="1">
    <location>
        <begin position="22"/>
        <end position="42"/>
    </location>
</feature>
<dbReference type="EMBL" id="BLPG01000001">
    <property type="protein sequence ID" value="GFJ89646.1"/>
    <property type="molecule type" value="Genomic_DNA"/>
</dbReference>
<dbReference type="Pfam" id="PF12679">
    <property type="entry name" value="ABC2_membrane_2"/>
    <property type="match status" value="1"/>
</dbReference>
<feature type="transmembrane region" description="Helical" evidence="1">
    <location>
        <begin position="206"/>
        <end position="227"/>
    </location>
</feature>
<feature type="transmembrane region" description="Helical" evidence="1">
    <location>
        <begin position="54"/>
        <end position="76"/>
    </location>
</feature>